<organism evidence="1 2">
    <name type="scientific">Massilia jejuensis</name>
    <dbReference type="NCBI Taxonomy" id="648894"/>
    <lineage>
        <taxon>Bacteria</taxon>
        <taxon>Pseudomonadati</taxon>
        <taxon>Pseudomonadota</taxon>
        <taxon>Betaproteobacteria</taxon>
        <taxon>Burkholderiales</taxon>
        <taxon>Oxalobacteraceae</taxon>
        <taxon>Telluria group</taxon>
        <taxon>Massilia</taxon>
    </lineage>
</organism>
<accession>A0ABW0PJY1</accession>
<keyword evidence="2" id="KW-1185">Reference proteome</keyword>
<dbReference type="RefSeq" id="WP_379723334.1">
    <property type="nucleotide sequence ID" value="NZ_JBHSMS010000049.1"/>
</dbReference>
<evidence type="ECO:0000313" key="1">
    <source>
        <dbReference type="EMBL" id="MFC5512638.1"/>
    </source>
</evidence>
<proteinExistence type="predicted"/>
<sequence>MKPPMNRIAYVQFSPNGRSYPLLCVRDDLGIDDPVEVLMNAGTDKAYYNDGVITAIELHRWDCRSHVVNRLDEVSYTIDDSDGFCWVRHVNLTKRTSKPIAEWRREKAPYVASLSPAAREEMRAIYDAVAVAEGEDACLGDGTWIRRDGS</sequence>
<dbReference type="EMBL" id="JBHSMS010000049">
    <property type="protein sequence ID" value="MFC5512638.1"/>
    <property type="molecule type" value="Genomic_DNA"/>
</dbReference>
<comment type="caution">
    <text evidence="1">The sequence shown here is derived from an EMBL/GenBank/DDBJ whole genome shotgun (WGS) entry which is preliminary data.</text>
</comment>
<gene>
    <name evidence="1" type="ORF">ACFPOU_16080</name>
</gene>
<name>A0ABW0PJY1_9BURK</name>
<evidence type="ECO:0000313" key="2">
    <source>
        <dbReference type="Proteomes" id="UP001596031"/>
    </source>
</evidence>
<reference evidence="2" key="1">
    <citation type="journal article" date="2019" name="Int. J. Syst. Evol. Microbiol.">
        <title>The Global Catalogue of Microorganisms (GCM) 10K type strain sequencing project: providing services to taxonomists for standard genome sequencing and annotation.</title>
        <authorList>
            <consortium name="The Broad Institute Genomics Platform"/>
            <consortium name="The Broad Institute Genome Sequencing Center for Infectious Disease"/>
            <person name="Wu L."/>
            <person name="Ma J."/>
        </authorList>
    </citation>
    <scope>NUCLEOTIDE SEQUENCE [LARGE SCALE GENOMIC DNA]</scope>
    <source>
        <strain evidence="2">CCUG 38813</strain>
    </source>
</reference>
<dbReference type="Proteomes" id="UP001596031">
    <property type="component" value="Unassembled WGS sequence"/>
</dbReference>
<protein>
    <submittedName>
        <fullName evidence="1">Uncharacterized protein</fullName>
    </submittedName>
</protein>